<evidence type="ECO:0000313" key="3">
    <source>
        <dbReference type="EMBL" id="MFC4244463.1"/>
    </source>
</evidence>
<dbReference type="SUPFAM" id="SSF56112">
    <property type="entry name" value="Protein kinase-like (PK-like)"/>
    <property type="match status" value="1"/>
</dbReference>
<organism evidence="3 4">
    <name type="scientific">Gryllotalpicola reticulitermitis</name>
    <dbReference type="NCBI Taxonomy" id="1184153"/>
    <lineage>
        <taxon>Bacteria</taxon>
        <taxon>Bacillati</taxon>
        <taxon>Actinomycetota</taxon>
        <taxon>Actinomycetes</taxon>
        <taxon>Micrococcales</taxon>
        <taxon>Microbacteriaceae</taxon>
        <taxon>Gryllotalpicola</taxon>
    </lineage>
</organism>
<dbReference type="EMBL" id="JBHSCN010000006">
    <property type="protein sequence ID" value="MFC4244463.1"/>
    <property type="molecule type" value="Genomic_DNA"/>
</dbReference>
<evidence type="ECO:0000256" key="2">
    <source>
        <dbReference type="SAM" id="Phobius"/>
    </source>
</evidence>
<feature type="transmembrane region" description="Helical" evidence="2">
    <location>
        <begin position="277"/>
        <end position="296"/>
    </location>
</feature>
<comment type="caution">
    <text evidence="3">The sequence shown here is derived from an EMBL/GenBank/DDBJ whole genome shotgun (WGS) entry which is preliminary data.</text>
</comment>
<feature type="region of interest" description="Disordered" evidence="1">
    <location>
        <begin position="211"/>
        <end position="236"/>
    </location>
</feature>
<proteinExistence type="predicted"/>
<dbReference type="Proteomes" id="UP001595900">
    <property type="component" value="Unassembled WGS sequence"/>
</dbReference>
<keyword evidence="2" id="KW-1133">Transmembrane helix</keyword>
<feature type="region of interest" description="Disordered" evidence="1">
    <location>
        <begin position="301"/>
        <end position="343"/>
    </location>
</feature>
<evidence type="ECO:0008006" key="5">
    <source>
        <dbReference type="Google" id="ProtNLM"/>
    </source>
</evidence>
<evidence type="ECO:0000313" key="4">
    <source>
        <dbReference type="Proteomes" id="UP001595900"/>
    </source>
</evidence>
<sequence length="444" mass="45009">MTDAAATAHADDAGRFGRQVAALLAADSAHLPTVLDVTALGGRRELVLEAVDGPTLADVVIRRRLTPSESVTVVVSAARAVAALHAAGYCGADLADDELRFDLTGRPVLFGVTALREIIQAGAGGSADDWRAMGALAERLGLLMSARTGGGPLGARQLGLRLALAALGANESAAHLAQLEEALFDVAEPAPVQLTVPGQLSAPVPLSAVSERTSRSVSDARAARSEMRSGAAHRRPSASALVEAFDAGPAALLAAPREQLRQWLATARSRLRGRARVVLAGGAAAVTLIMAAVVLLPDGTPSGAASSASPTASTAPTARDEPDLGAGPSPPHSAPVATASGSGSVVLGGTDPVAATTELLLRRDACLAAAPDERTACLARIADGGASDLDRPARPLGALTPSLIERAGDSALIALTPQHAETAPASALVMRTEAGWRLRQLYEN</sequence>
<dbReference type="RefSeq" id="WP_390230028.1">
    <property type="nucleotide sequence ID" value="NZ_JBHSCN010000006.1"/>
</dbReference>
<keyword evidence="2" id="KW-0812">Transmembrane</keyword>
<evidence type="ECO:0000256" key="1">
    <source>
        <dbReference type="SAM" id="MobiDB-lite"/>
    </source>
</evidence>
<reference evidence="4" key="1">
    <citation type="journal article" date="2019" name="Int. J. Syst. Evol. Microbiol.">
        <title>The Global Catalogue of Microorganisms (GCM) 10K type strain sequencing project: providing services to taxonomists for standard genome sequencing and annotation.</title>
        <authorList>
            <consortium name="The Broad Institute Genomics Platform"/>
            <consortium name="The Broad Institute Genome Sequencing Center for Infectious Disease"/>
            <person name="Wu L."/>
            <person name="Ma J."/>
        </authorList>
    </citation>
    <scope>NUCLEOTIDE SEQUENCE [LARGE SCALE GENOMIC DNA]</scope>
    <source>
        <strain evidence="4">CGMCC 1.10363</strain>
    </source>
</reference>
<accession>A0ABV8QAV1</accession>
<keyword evidence="4" id="KW-1185">Reference proteome</keyword>
<keyword evidence="2" id="KW-0472">Membrane</keyword>
<feature type="compositionally biased region" description="Low complexity" evidence="1">
    <location>
        <begin position="301"/>
        <end position="317"/>
    </location>
</feature>
<name>A0ABV8QAV1_9MICO</name>
<dbReference type="InterPro" id="IPR011009">
    <property type="entry name" value="Kinase-like_dom_sf"/>
</dbReference>
<protein>
    <recommendedName>
        <fullName evidence="5">Protein kinase domain-containing protein</fullName>
    </recommendedName>
</protein>
<gene>
    <name evidence="3" type="ORF">ACFOYW_13890</name>
</gene>